<keyword evidence="3" id="KW-1185">Reference proteome</keyword>
<name>A0A3A9K2J5_9BACI</name>
<keyword evidence="1" id="KW-0472">Membrane</keyword>
<dbReference type="InterPro" id="IPR006938">
    <property type="entry name" value="DUF624"/>
</dbReference>
<feature type="transmembrane region" description="Helical" evidence="1">
    <location>
        <begin position="106"/>
        <end position="133"/>
    </location>
</feature>
<dbReference type="Pfam" id="PF04854">
    <property type="entry name" value="DUF624"/>
    <property type="match status" value="1"/>
</dbReference>
<keyword evidence="1" id="KW-0812">Transmembrane</keyword>
<proteinExistence type="predicted"/>
<sequence length="222" mass="25294">MKPGTFMGSLYQLCVWVMRLAYLNILWVLFSIAGLLIFGIGPSTAAMFAVTRKWVMGEKDIPIFATFWEASRTEFIKSNVLLGIFIIIGFVLYFDLRFLLNYDGWLFTILTVGLISLIVLYLFVFLFVYPVFVHYNFNTFQYVKYSLLIVICNPLKLVLLTISMGLAFIGFLIMPGLILFFSGSLVSLLTMYFASTIFVKIDGNNGIKGDKDMETKHLTYSS</sequence>
<evidence type="ECO:0000313" key="2">
    <source>
        <dbReference type="EMBL" id="RKL66937.1"/>
    </source>
</evidence>
<evidence type="ECO:0000313" key="3">
    <source>
        <dbReference type="Proteomes" id="UP000281498"/>
    </source>
</evidence>
<feature type="transmembrane region" description="Helical" evidence="1">
    <location>
        <begin position="20"/>
        <end position="50"/>
    </location>
</feature>
<dbReference type="RefSeq" id="WP_110934644.1">
    <property type="nucleotide sequence ID" value="NZ_KZ614146.1"/>
</dbReference>
<dbReference type="AlphaFoldDB" id="A0A3A9K2J5"/>
<dbReference type="Proteomes" id="UP000281498">
    <property type="component" value="Unassembled WGS sequence"/>
</dbReference>
<feature type="transmembrane region" description="Helical" evidence="1">
    <location>
        <begin position="145"/>
        <end position="171"/>
    </location>
</feature>
<organism evidence="2 3">
    <name type="scientific">Salipaludibacillus neizhouensis</name>
    <dbReference type="NCBI Taxonomy" id="885475"/>
    <lineage>
        <taxon>Bacteria</taxon>
        <taxon>Bacillati</taxon>
        <taxon>Bacillota</taxon>
        <taxon>Bacilli</taxon>
        <taxon>Bacillales</taxon>
        <taxon>Bacillaceae</taxon>
    </lineage>
</organism>
<evidence type="ECO:0008006" key="4">
    <source>
        <dbReference type="Google" id="ProtNLM"/>
    </source>
</evidence>
<feature type="transmembrane region" description="Helical" evidence="1">
    <location>
        <begin position="177"/>
        <end position="199"/>
    </location>
</feature>
<reference evidence="2 3" key="1">
    <citation type="submission" date="2017-10" db="EMBL/GenBank/DDBJ databases">
        <title>Bacillus sp. nov., a halophilic bacterium isolated from a Keqin Lake.</title>
        <authorList>
            <person name="Wang H."/>
        </authorList>
    </citation>
    <scope>NUCLEOTIDE SEQUENCE [LARGE SCALE GENOMIC DNA]</scope>
    <source>
        <strain evidence="2 3">KCTC 13187</strain>
    </source>
</reference>
<gene>
    <name evidence="2" type="ORF">CR203_14015</name>
</gene>
<accession>A0A3A9K2J5</accession>
<keyword evidence="1" id="KW-1133">Transmembrane helix</keyword>
<dbReference type="OrthoDB" id="2182676at2"/>
<protein>
    <recommendedName>
        <fullName evidence="4">DUF624 domain-containing protein</fullName>
    </recommendedName>
</protein>
<dbReference type="EMBL" id="PDOE01000005">
    <property type="protein sequence ID" value="RKL66937.1"/>
    <property type="molecule type" value="Genomic_DNA"/>
</dbReference>
<feature type="transmembrane region" description="Helical" evidence="1">
    <location>
        <begin position="80"/>
        <end position="100"/>
    </location>
</feature>
<evidence type="ECO:0000256" key="1">
    <source>
        <dbReference type="SAM" id="Phobius"/>
    </source>
</evidence>
<comment type="caution">
    <text evidence="2">The sequence shown here is derived from an EMBL/GenBank/DDBJ whole genome shotgun (WGS) entry which is preliminary data.</text>
</comment>